<dbReference type="InterPro" id="IPR036265">
    <property type="entry name" value="HIT-like_sf"/>
</dbReference>
<evidence type="ECO:0000259" key="4">
    <source>
        <dbReference type="PROSITE" id="PS51084"/>
    </source>
</evidence>
<feature type="short sequence motif" description="Histidine triad motif" evidence="2 3">
    <location>
        <begin position="107"/>
        <end position="111"/>
    </location>
</feature>
<dbReference type="AlphaFoldDB" id="A0A543IIT6"/>
<comment type="caution">
    <text evidence="5">The sequence shown here is derived from an EMBL/GenBank/DDBJ whole genome shotgun (WGS) entry which is preliminary data.</text>
</comment>
<reference evidence="5 6" key="1">
    <citation type="submission" date="2019-06" db="EMBL/GenBank/DDBJ databases">
        <title>Sequencing the genomes of 1000 actinobacteria strains.</title>
        <authorList>
            <person name="Klenk H.-P."/>
        </authorList>
    </citation>
    <scope>NUCLEOTIDE SEQUENCE [LARGE SCALE GENOMIC DNA]</scope>
    <source>
        <strain evidence="5 6">DSM 45043</strain>
    </source>
</reference>
<evidence type="ECO:0000313" key="6">
    <source>
        <dbReference type="Proteomes" id="UP000316706"/>
    </source>
</evidence>
<keyword evidence="6" id="KW-1185">Reference proteome</keyword>
<dbReference type="PANTHER" id="PTHR46648">
    <property type="entry name" value="HIT FAMILY PROTEIN 1"/>
    <property type="match status" value="1"/>
</dbReference>
<feature type="active site" description="Tele-AMP-histidine intermediate" evidence="1">
    <location>
        <position position="109"/>
    </location>
</feature>
<evidence type="ECO:0000313" key="5">
    <source>
        <dbReference type="EMBL" id="TQM70490.1"/>
    </source>
</evidence>
<accession>A0A543IIT6</accession>
<proteinExistence type="predicted"/>
<gene>
    <name evidence="5" type="ORF">FHX41_4216</name>
</gene>
<dbReference type="Pfam" id="PF01230">
    <property type="entry name" value="HIT"/>
    <property type="match status" value="1"/>
</dbReference>
<dbReference type="InterPro" id="IPR011146">
    <property type="entry name" value="HIT-like"/>
</dbReference>
<sequence length="152" mass="16691">MVPKGENVRMGDSKRCVFCEIVKGERPAHVVLDAPDAMAFLDARPLFKGHTLLVPRTHYETLTDLPGESLGPFFGHAQRLASAMESVLGAAGSFVALNNRVSQSVPHLHVHVVPRNRKDGLRGFFWPRQKYDSDAEAAEYATRLSNALANPA</sequence>
<evidence type="ECO:0000256" key="2">
    <source>
        <dbReference type="PIRSR" id="PIRSR601310-3"/>
    </source>
</evidence>
<name>A0A543IIT6_9ACTN</name>
<dbReference type="InterPro" id="IPR001310">
    <property type="entry name" value="Histidine_triad_HIT"/>
</dbReference>
<dbReference type="EMBL" id="VFPO01000001">
    <property type="protein sequence ID" value="TQM70490.1"/>
    <property type="molecule type" value="Genomic_DNA"/>
</dbReference>
<feature type="domain" description="HIT" evidence="4">
    <location>
        <begin position="17"/>
        <end position="122"/>
    </location>
</feature>
<protein>
    <submittedName>
        <fullName evidence="5">Histidine triad (HIT) family protein</fullName>
    </submittedName>
</protein>
<organism evidence="5 6">
    <name type="scientific">Actinomadura hallensis</name>
    <dbReference type="NCBI Taxonomy" id="337895"/>
    <lineage>
        <taxon>Bacteria</taxon>
        <taxon>Bacillati</taxon>
        <taxon>Actinomycetota</taxon>
        <taxon>Actinomycetes</taxon>
        <taxon>Streptosporangiales</taxon>
        <taxon>Thermomonosporaceae</taxon>
        <taxon>Actinomadura</taxon>
    </lineage>
</organism>
<dbReference type="Proteomes" id="UP000316706">
    <property type="component" value="Unassembled WGS sequence"/>
</dbReference>
<evidence type="ECO:0000256" key="1">
    <source>
        <dbReference type="PIRSR" id="PIRSR601310-1"/>
    </source>
</evidence>
<dbReference type="SUPFAM" id="SSF54197">
    <property type="entry name" value="HIT-like"/>
    <property type="match status" value="1"/>
</dbReference>
<dbReference type="Gene3D" id="3.30.428.10">
    <property type="entry name" value="HIT-like"/>
    <property type="match status" value="1"/>
</dbReference>
<dbReference type="PROSITE" id="PS51084">
    <property type="entry name" value="HIT_2"/>
    <property type="match status" value="1"/>
</dbReference>
<dbReference type="PANTHER" id="PTHR46648:SF1">
    <property type="entry name" value="ADENOSINE 5'-MONOPHOSPHORAMIDASE HNT1"/>
    <property type="match status" value="1"/>
</dbReference>
<evidence type="ECO:0000256" key="3">
    <source>
        <dbReference type="PROSITE-ProRule" id="PRU00464"/>
    </source>
</evidence>
<dbReference type="PRINTS" id="PR00332">
    <property type="entry name" value="HISTRIAD"/>
</dbReference>
<dbReference type="GO" id="GO:0003824">
    <property type="term" value="F:catalytic activity"/>
    <property type="evidence" value="ECO:0007669"/>
    <property type="project" value="InterPro"/>
</dbReference>
<dbReference type="GO" id="GO:0009117">
    <property type="term" value="P:nucleotide metabolic process"/>
    <property type="evidence" value="ECO:0007669"/>
    <property type="project" value="TreeGrafter"/>
</dbReference>